<accession>A0A6J4KJQ0</accession>
<feature type="non-terminal residue" evidence="2">
    <location>
        <position position="1"/>
    </location>
</feature>
<gene>
    <name evidence="2" type="ORF">AVDCRST_MAG90-257</name>
</gene>
<proteinExistence type="predicted"/>
<feature type="compositionally biased region" description="Basic and acidic residues" evidence="1">
    <location>
        <begin position="178"/>
        <end position="197"/>
    </location>
</feature>
<name>A0A6J4KJQ0_9HYPH</name>
<feature type="compositionally biased region" description="Basic and acidic residues" evidence="1">
    <location>
        <begin position="89"/>
        <end position="109"/>
    </location>
</feature>
<feature type="non-terminal residue" evidence="2">
    <location>
        <position position="255"/>
    </location>
</feature>
<feature type="compositionally biased region" description="Low complexity" evidence="1">
    <location>
        <begin position="1"/>
        <end position="10"/>
    </location>
</feature>
<sequence length="255" mass="28437">GSSGAGSRLRSCARRRPPRSPHRVRQDLQGRHLRVGAPGPPGSGRHPRLDGVWRLAGLPGVRLELRHELDLGRQQRPLRRLAGGRRHAHDGPHRARGRRPDQPRHRDLPDPAFAALAEAAGRNRGRAPGRGALDHLRHVGPLHLRPPLRPLGPGARVGAGRRAADRRHDPVFAGALGCRDHDRRDHPGLHDHPLHRLDHPRHPRPDPDRAARERLRHRLHHLRGGALCALPAGRREHHRGRHAGAWARARRDHGG</sequence>
<feature type="compositionally biased region" description="Low complexity" evidence="1">
    <location>
        <begin position="144"/>
        <end position="161"/>
    </location>
</feature>
<feature type="region of interest" description="Disordered" evidence="1">
    <location>
        <begin position="1"/>
        <end position="50"/>
    </location>
</feature>
<feature type="region of interest" description="Disordered" evidence="1">
    <location>
        <begin position="235"/>
        <end position="255"/>
    </location>
</feature>
<dbReference type="EMBL" id="CADCUC010000050">
    <property type="protein sequence ID" value="CAA9308086.1"/>
    <property type="molecule type" value="Genomic_DNA"/>
</dbReference>
<organism evidence="2">
    <name type="scientific">uncultured Microvirga sp</name>
    <dbReference type="NCBI Taxonomy" id="412392"/>
    <lineage>
        <taxon>Bacteria</taxon>
        <taxon>Pseudomonadati</taxon>
        <taxon>Pseudomonadota</taxon>
        <taxon>Alphaproteobacteria</taxon>
        <taxon>Hyphomicrobiales</taxon>
        <taxon>Methylobacteriaceae</taxon>
        <taxon>Microvirga</taxon>
        <taxon>environmental samples</taxon>
    </lineage>
</organism>
<evidence type="ECO:0000313" key="2">
    <source>
        <dbReference type="EMBL" id="CAA9308086.1"/>
    </source>
</evidence>
<feature type="compositionally biased region" description="Basic residues" evidence="1">
    <location>
        <begin position="11"/>
        <end position="23"/>
    </location>
</feature>
<feature type="compositionally biased region" description="Basic residues" evidence="1">
    <location>
        <begin position="76"/>
        <end position="88"/>
    </location>
</feature>
<evidence type="ECO:0000256" key="1">
    <source>
        <dbReference type="SAM" id="MobiDB-lite"/>
    </source>
</evidence>
<protein>
    <submittedName>
        <fullName evidence="2">Phosphate transport system permease protein PstC</fullName>
    </submittedName>
</protein>
<feature type="region of interest" description="Disordered" evidence="1">
    <location>
        <begin position="176"/>
        <end position="208"/>
    </location>
</feature>
<feature type="region of interest" description="Disordered" evidence="1">
    <location>
        <begin position="75"/>
        <end position="109"/>
    </location>
</feature>
<feature type="region of interest" description="Disordered" evidence="1">
    <location>
        <begin position="144"/>
        <end position="164"/>
    </location>
</feature>
<reference evidence="2" key="1">
    <citation type="submission" date="2020-02" db="EMBL/GenBank/DDBJ databases">
        <authorList>
            <person name="Meier V. D."/>
        </authorList>
    </citation>
    <scope>NUCLEOTIDE SEQUENCE</scope>
    <source>
        <strain evidence="2">AVDCRST_MAG90</strain>
    </source>
</reference>
<dbReference type="AlphaFoldDB" id="A0A6J4KJQ0"/>